<dbReference type="PANTHER" id="PTHR34203:SF15">
    <property type="entry name" value="SLL1173 PROTEIN"/>
    <property type="match status" value="1"/>
</dbReference>
<dbReference type="AlphaFoldDB" id="A0A940MTC3"/>
<dbReference type="Proteomes" id="UP000675940">
    <property type="component" value="Unassembled WGS sequence"/>
</dbReference>
<accession>A0A940MTC3</accession>
<keyword evidence="3" id="KW-1185">Reference proteome</keyword>
<reference evidence="2" key="1">
    <citation type="submission" date="2021-03" db="EMBL/GenBank/DDBJ databases">
        <title>Sagittula salina sp. nov. strain M10.9X isolated from the marine waste.</title>
        <authorList>
            <person name="Satari L."/>
            <person name="Molina-Menor E."/>
            <person name="Vidal-Verdu A."/>
            <person name="Pascual J."/>
            <person name="Pereto J."/>
            <person name="Porcar M."/>
        </authorList>
    </citation>
    <scope>NUCLEOTIDE SEQUENCE</scope>
    <source>
        <strain evidence="2">M10.9X</strain>
    </source>
</reference>
<name>A0A940MTC3_9RHOB</name>
<sequence>MKIDVEFIEHEVLGQRVVFALDRDNHDWYFETVRKKPFRNPVHYHLPKLRSVLGEEGFRYADFGANIGTTALFAAAMGVPTLAIEAGSVNYALLLEAQRANGFGALFRPVYVAASDRIGVAQFAENSAWGALSESGKQTSRVPTAPMAQILGMNGFEAAQVIKVDIEGAELQALSGFEAIAERAGAPDLIVESNEVACTRFGYTPQALWSRLMDLGYDVWLLGGRNLTRLTPEAVQTAVVEDVLATKRPAAFLSGPLGYTLADYDAGAARARLEGLSQSASDEKTQGFVSRQMALLGSARAA</sequence>
<dbReference type="GO" id="GO:0032259">
    <property type="term" value="P:methylation"/>
    <property type="evidence" value="ECO:0007669"/>
    <property type="project" value="UniProtKB-KW"/>
</dbReference>
<dbReference type="InterPro" id="IPR006342">
    <property type="entry name" value="FkbM_mtfrase"/>
</dbReference>
<organism evidence="2 3">
    <name type="scientific">Sagittula salina</name>
    <dbReference type="NCBI Taxonomy" id="2820268"/>
    <lineage>
        <taxon>Bacteria</taxon>
        <taxon>Pseudomonadati</taxon>
        <taxon>Pseudomonadota</taxon>
        <taxon>Alphaproteobacteria</taxon>
        <taxon>Rhodobacterales</taxon>
        <taxon>Roseobacteraceae</taxon>
        <taxon>Sagittula</taxon>
    </lineage>
</organism>
<evidence type="ECO:0000313" key="2">
    <source>
        <dbReference type="EMBL" id="MBP0484486.1"/>
    </source>
</evidence>
<dbReference type="Pfam" id="PF05050">
    <property type="entry name" value="Methyltransf_21"/>
    <property type="match status" value="1"/>
</dbReference>
<dbReference type="EMBL" id="JAGISH010000013">
    <property type="protein sequence ID" value="MBP0484486.1"/>
    <property type="molecule type" value="Genomic_DNA"/>
</dbReference>
<dbReference type="SUPFAM" id="SSF53335">
    <property type="entry name" value="S-adenosyl-L-methionine-dependent methyltransferases"/>
    <property type="match status" value="1"/>
</dbReference>
<dbReference type="Gene3D" id="3.40.50.150">
    <property type="entry name" value="Vaccinia Virus protein VP39"/>
    <property type="match status" value="1"/>
</dbReference>
<keyword evidence="2" id="KW-0808">Transferase</keyword>
<evidence type="ECO:0000259" key="1">
    <source>
        <dbReference type="Pfam" id="PF05050"/>
    </source>
</evidence>
<comment type="caution">
    <text evidence="2">The sequence shown here is derived from an EMBL/GenBank/DDBJ whole genome shotgun (WGS) entry which is preliminary data.</text>
</comment>
<dbReference type="InterPro" id="IPR052514">
    <property type="entry name" value="SAM-dependent_MTase"/>
</dbReference>
<proteinExistence type="predicted"/>
<gene>
    <name evidence="2" type="ORF">J5474_18605</name>
</gene>
<dbReference type="NCBIfam" id="TIGR01444">
    <property type="entry name" value="fkbM_fam"/>
    <property type="match status" value="1"/>
</dbReference>
<protein>
    <submittedName>
        <fullName evidence="2">FkbM family methyltransferase</fullName>
    </submittedName>
</protein>
<evidence type="ECO:0000313" key="3">
    <source>
        <dbReference type="Proteomes" id="UP000675940"/>
    </source>
</evidence>
<keyword evidence="2" id="KW-0489">Methyltransferase</keyword>
<dbReference type="GO" id="GO:0008168">
    <property type="term" value="F:methyltransferase activity"/>
    <property type="evidence" value="ECO:0007669"/>
    <property type="project" value="UniProtKB-KW"/>
</dbReference>
<feature type="domain" description="Methyltransferase FkbM" evidence="1">
    <location>
        <begin position="62"/>
        <end position="218"/>
    </location>
</feature>
<dbReference type="InterPro" id="IPR029063">
    <property type="entry name" value="SAM-dependent_MTases_sf"/>
</dbReference>
<dbReference type="PANTHER" id="PTHR34203">
    <property type="entry name" value="METHYLTRANSFERASE, FKBM FAMILY PROTEIN"/>
    <property type="match status" value="1"/>
</dbReference>
<dbReference type="RefSeq" id="WP_209362899.1">
    <property type="nucleotide sequence ID" value="NZ_JAGISH010000013.1"/>
</dbReference>